<keyword evidence="2" id="KW-1185">Reference proteome</keyword>
<dbReference type="RefSeq" id="WP_125556604.1">
    <property type="nucleotide sequence ID" value="NZ_RBVX01000013.1"/>
</dbReference>
<dbReference type="InterPro" id="IPR025855">
    <property type="entry name" value="Replic_Relax"/>
</dbReference>
<protein>
    <recommendedName>
        <fullName evidence="3">Replication-relaxation</fullName>
    </recommendedName>
</protein>
<evidence type="ECO:0000313" key="2">
    <source>
        <dbReference type="Proteomes" id="UP000275076"/>
    </source>
</evidence>
<evidence type="ECO:0008006" key="3">
    <source>
        <dbReference type="Google" id="ProtNLM"/>
    </source>
</evidence>
<dbReference type="EMBL" id="RBVX01000013">
    <property type="protein sequence ID" value="RSL32684.1"/>
    <property type="molecule type" value="Genomic_DNA"/>
</dbReference>
<comment type="caution">
    <text evidence="1">The sequence shown here is derived from an EMBL/GenBank/DDBJ whole genome shotgun (WGS) entry which is preliminary data.</text>
</comment>
<proteinExistence type="predicted"/>
<sequence length="198" mass="23739">MKERDKAILEDLHKFRCLSRDDIVTMHFANLKYPVATANNVLKRLRLQGYVTANTMQQPYIYFTDPPPMRKDSQKIPHFLAISDFYRQLCDIERPRLFIVEPKYEKGMMEPDVFMIWKRAPFFVEIQRNVYSSKMMQDKMNRYHAYYESGEWQVEPWQGKDKIFPNIWFITDHRYDVNSDVFQIFQSASVKALMAKVG</sequence>
<gene>
    <name evidence="1" type="ORF">D7Z54_14640</name>
</gene>
<organism evidence="1 2">
    <name type="scientific">Salibacterium salarium</name>
    <dbReference type="NCBI Taxonomy" id="284579"/>
    <lineage>
        <taxon>Bacteria</taxon>
        <taxon>Bacillati</taxon>
        <taxon>Bacillota</taxon>
        <taxon>Bacilli</taxon>
        <taxon>Bacillales</taxon>
        <taxon>Bacillaceae</taxon>
    </lineage>
</organism>
<dbReference type="AlphaFoldDB" id="A0A428N2J6"/>
<dbReference type="Pfam" id="PF13814">
    <property type="entry name" value="Replic_Relax"/>
    <property type="match status" value="1"/>
</dbReference>
<accession>A0A428N2J6</accession>
<name>A0A428N2J6_9BACI</name>
<evidence type="ECO:0000313" key="1">
    <source>
        <dbReference type="EMBL" id="RSL32684.1"/>
    </source>
</evidence>
<dbReference type="Proteomes" id="UP000275076">
    <property type="component" value="Unassembled WGS sequence"/>
</dbReference>
<reference evidence="1 2" key="1">
    <citation type="submission" date="2018-10" db="EMBL/GenBank/DDBJ databases">
        <title>Draft genome sequence of Bacillus salarius IM0101, isolated from a hypersaline soil in Inner Mongolia, China.</title>
        <authorList>
            <person name="Yamprayoonswat W."/>
            <person name="Boonvisut S."/>
            <person name="Jumpathong W."/>
            <person name="Sittihan S."/>
            <person name="Ruangsuj P."/>
            <person name="Wanthongcharoen S."/>
            <person name="Thongpramul N."/>
            <person name="Pimmason S."/>
            <person name="Yu B."/>
            <person name="Yasawong M."/>
        </authorList>
    </citation>
    <scope>NUCLEOTIDE SEQUENCE [LARGE SCALE GENOMIC DNA]</scope>
    <source>
        <strain evidence="1 2">IM0101</strain>
    </source>
</reference>
<dbReference type="OrthoDB" id="2903198at2"/>